<evidence type="ECO:0000256" key="5">
    <source>
        <dbReference type="ARBA" id="ARBA00023228"/>
    </source>
</evidence>
<evidence type="ECO:0000256" key="6">
    <source>
        <dbReference type="SAM" id="Phobius"/>
    </source>
</evidence>
<dbReference type="PANTHER" id="PTHR15146:SF1">
    <property type="entry name" value="INTEGRAL MEMBRANE PROTEIN GPR137C"/>
    <property type="match status" value="1"/>
</dbReference>
<dbReference type="Proteomes" id="UP000472262">
    <property type="component" value="Unassembled WGS sequence"/>
</dbReference>
<keyword evidence="2 6" id="KW-0812">Transmembrane</keyword>
<evidence type="ECO:0000256" key="3">
    <source>
        <dbReference type="ARBA" id="ARBA00022989"/>
    </source>
</evidence>
<feature type="transmembrane region" description="Helical" evidence="6">
    <location>
        <begin position="236"/>
        <end position="253"/>
    </location>
</feature>
<feature type="transmembrane region" description="Helical" evidence="6">
    <location>
        <begin position="146"/>
        <end position="171"/>
    </location>
</feature>
<name>A0A672P9V4_SINGR</name>
<dbReference type="CDD" id="cd21475">
    <property type="entry name" value="7tm_GPR137C"/>
    <property type="match status" value="1"/>
</dbReference>
<evidence type="ECO:0000313" key="8">
    <source>
        <dbReference type="Proteomes" id="UP000472262"/>
    </source>
</evidence>
<feature type="transmembrane region" description="Helical" evidence="6">
    <location>
        <begin position="325"/>
        <end position="348"/>
    </location>
</feature>
<feature type="transmembrane region" description="Helical" evidence="6">
    <location>
        <begin position="114"/>
        <end position="134"/>
    </location>
</feature>
<keyword evidence="8" id="KW-1185">Reference proteome</keyword>
<accession>A0A672P9V4</accession>
<dbReference type="PANTHER" id="PTHR15146">
    <property type="entry name" value="INTEGRAL MEMBRANE PROTEIN GPR137"/>
    <property type="match status" value="1"/>
</dbReference>
<dbReference type="Ensembl" id="ENSSGRT00000063453.1">
    <property type="protein sequence ID" value="ENSSGRP00000059467.1"/>
    <property type="gene ID" value="ENSSGRG00000030913.1"/>
</dbReference>
<keyword evidence="3 6" id="KW-1133">Transmembrane helix</keyword>
<dbReference type="InParanoid" id="A0A672P9V4"/>
<organism evidence="7 8">
    <name type="scientific">Sinocyclocheilus grahami</name>
    <name type="common">Dianchi golden-line fish</name>
    <name type="synonym">Barbus grahami</name>
    <dbReference type="NCBI Taxonomy" id="75366"/>
    <lineage>
        <taxon>Eukaryota</taxon>
        <taxon>Metazoa</taxon>
        <taxon>Chordata</taxon>
        <taxon>Craniata</taxon>
        <taxon>Vertebrata</taxon>
        <taxon>Euteleostomi</taxon>
        <taxon>Actinopterygii</taxon>
        <taxon>Neopterygii</taxon>
        <taxon>Teleostei</taxon>
        <taxon>Ostariophysi</taxon>
        <taxon>Cypriniformes</taxon>
        <taxon>Cyprinidae</taxon>
        <taxon>Cyprininae</taxon>
        <taxon>Sinocyclocheilus</taxon>
    </lineage>
</organism>
<reference evidence="7" key="1">
    <citation type="submission" date="2025-08" db="UniProtKB">
        <authorList>
            <consortium name="Ensembl"/>
        </authorList>
    </citation>
    <scope>IDENTIFICATION</scope>
</reference>
<comment type="subcellular location">
    <subcellularLocation>
        <location evidence="1">Lysosome membrane</location>
        <topology evidence="1">Multi-pass membrane protein</topology>
    </subcellularLocation>
</comment>
<reference evidence="7" key="2">
    <citation type="submission" date="2025-09" db="UniProtKB">
        <authorList>
            <consortium name="Ensembl"/>
        </authorList>
    </citation>
    <scope>IDENTIFICATION</scope>
</reference>
<dbReference type="FunCoup" id="A0A672P9V4">
    <property type="interactions" value="32"/>
</dbReference>
<evidence type="ECO:0000256" key="1">
    <source>
        <dbReference type="ARBA" id="ARBA00004155"/>
    </source>
</evidence>
<feature type="transmembrane region" description="Helical" evidence="6">
    <location>
        <begin position="81"/>
        <end position="102"/>
    </location>
</feature>
<evidence type="ECO:0000313" key="7">
    <source>
        <dbReference type="Ensembl" id="ENSSGRP00000059467.1"/>
    </source>
</evidence>
<keyword evidence="5" id="KW-0458">Lysosome</keyword>
<evidence type="ECO:0000256" key="4">
    <source>
        <dbReference type="ARBA" id="ARBA00023136"/>
    </source>
</evidence>
<gene>
    <name evidence="7" type="primary">gpr137c</name>
</gene>
<dbReference type="OMA" id="CCMCKLS"/>
<dbReference type="KEGG" id="sgh:107583456"/>
<dbReference type="InterPro" id="IPR029723">
    <property type="entry name" value="GPR137"/>
</dbReference>
<sequence>MSFVIKFDVIQLLLISKRLHEKFHGKENGRALWISRRDSEHPVDMLFLLENQVSVSVWTDSSSAELIQAAVPPSVQLGLTVLYTVLYSLLFVFVYLQLWLVLHYGHKRFSYQSVFLFLCLLWSALRTTLFSFYFKNVVQANQLQPLPFWLLYCFPVCLQFFTLCLLNLYFAQVIFKAKAKYSPELNKYKVPLRLGFLLASVFFLVVNVTCAMLVQGDVGESEVKDAVLARVLVNDSLFVLCAISLAICIFKIAKMSSANVYLESKGTSVCQATAIGAAVILLYTSRACYNLVVVALSPEDRPSPFNYGWYNVSDQADAEKINGEAYVVFGIILFFWELLPTSLVVVFFRVQRPNQNLTPGGMINSHSFSSRAYFFDNPRRYDSDDDLSRNTTSRGDRCSSILSSTPQMGPSWYGSIQRNGSLTAIPHLLNGPQTSTAPLLFAYGNIQTNQHHNYYSTPQNYYSTSQTHYATPQN</sequence>
<dbReference type="GO" id="GO:0005765">
    <property type="term" value="C:lysosomal membrane"/>
    <property type="evidence" value="ECO:0007669"/>
    <property type="project" value="UniProtKB-SubCell"/>
</dbReference>
<feature type="transmembrane region" description="Helical" evidence="6">
    <location>
        <begin position="274"/>
        <end position="296"/>
    </location>
</feature>
<dbReference type="OrthoDB" id="192544at2759"/>
<dbReference type="AlphaFoldDB" id="A0A672P9V4"/>
<feature type="transmembrane region" description="Helical" evidence="6">
    <location>
        <begin position="192"/>
        <end position="216"/>
    </location>
</feature>
<dbReference type="GO" id="GO:1904263">
    <property type="term" value="P:positive regulation of TORC1 signaling"/>
    <property type="evidence" value="ECO:0007669"/>
    <property type="project" value="TreeGrafter"/>
</dbReference>
<keyword evidence="4 6" id="KW-0472">Membrane</keyword>
<protein>
    <submittedName>
        <fullName evidence="7">Integral membrane protein GPR137B-like</fullName>
    </submittedName>
</protein>
<proteinExistence type="predicted"/>
<evidence type="ECO:0000256" key="2">
    <source>
        <dbReference type="ARBA" id="ARBA00022692"/>
    </source>
</evidence>